<reference evidence="1 2" key="1">
    <citation type="submission" date="2016-06" db="EMBL/GenBank/DDBJ databases">
        <authorList>
            <person name="Kjaerup R.B."/>
            <person name="Dalgaard T.S."/>
            <person name="Juul-Madsen H.R."/>
        </authorList>
    </citation>
    <scope>NUCLEOTIDE SEQUENCE [LARGE SCALE GENOMIC DNA]</scope>
    <source>
        <strain evidence="1 2">DSM 16361</strain>
    </source>
</reference>
<proteinExistence type="predicted"/>
<dbReference type="EMBL" id="FLMQ01000056">
    <property type="protein sequence ID" value="SBP89438.1"/>
    <property type="molecule type" value="Genomic_DNA"/>
</dbReference>
<dbReference type="AlphaFoldDB" id="A0A238D7X3"/>
<name>A0A238D7X3_THIDL</name>
<evidence type="ECO:0000313" key="1">
    <source>
        <dbReference type="EMBL" id="SBP89438.1"/>
    </source>
</evidence>
<evidence type="ECO:0000313" key="2">
    <source>
        <dbReference type="Proteomes" id="UP000214566"/>
    </source>
</evidence>
<accession>A0A238D7X3</accession>
<sequence length="63" mass="7125">MHNACLIPEADRFNPKSIMTARPAVKRVEEAVEASEGFRLRADRLAVRDFGLDKACLRRKRAA</sequence>
<dbReference type="Proteomes" id="UP000214566">
    <property type="component" value="Unassembled WGS sequence"/>
</dbReference>
<protein>
    <submittedName>
        <fullName evidence="1">Uncharacterized protein</fullName>
    </submittedName>
</protein>
<keyword evidence="2" id="KW-1185">Reference proteome</keyword>
<gene>
    <name evidence="1" type="ORF">THIARS_71058</name>
</gene>
<organism evidence="1 2">
    <name type="scientific">Thiomonas delicata</name>
    <name type="common">Thiomonas cuprina</name>
    <dbReference type="NCBI Taxonomy" id="364030"/>
    <lineage>
        <taxon>Bacteria</taxon>
        <taxon>Pseudomonadati</taxon>
        <taxon>Pseudomonadota</taxon>
        <taxon>Betaproteobacteria</taxon>
        <taxon>Burkholderiales</taxon>
        <taxon>Thiomonas</taxon>
    </lineage>
</organism>